<keyword evidence="3" id="KW-1133">Transmembrane helix</keyword>
<dbReference type="SMART" id="SM00365">
    <property type="entry name" value="LRR_SD22"/>
    <property type="match status" value="4"/>
</dbReference>
<accession>D7GXJ8</accession>
<dbReference type="Proteomes" id="UP000007266">
    <property type="component" value="Unassembled WGS sequence"/>
</dbReference>
<dbReference type="InParanoid" id="D7GXJ8"/>
<gene>
    <name evidence="5" type="primary">AUGUSTUS-3.0.2_16044</name>
    <name evidence="5" type="ORF">TcasGA2_TC016044</name>
</gene>
<dbReference type="SUPFAM" id="SSF52058">
    <property type="entry name" value="L domain-like"/>
    <property type="match status" value="1"/>
</dbReference>
<feature type="non-terminal residue" evidence="5">
    <location>
        <position position="1"/>
    </location>
</feature>
<dbReference type="SMART" id="SM00369">
    <property type="entry name" value="LRR_TYP"/>
    <property type="match status" value="7"/>
</dbReference>
<reference evidence="5 6" key="1">
    <citation type="journal article" date="2008" name="Nature">
        <title>The genome of the model beetle and pest Tribolium castaneum.</title>
        <authorList>
            <consortium name="Tribolium Genome Sequencing Consortium"/>
            <person name="Richards S."/>
            <person name="Gibbs R.A."/>
            <person name="Weinstock G.M."/>
            <person name="Brown S.J."/>
            <person name="Denell R."/>
            <person name="Beeman R.W."/>
            <person name="Gibbs R."/>
            <person name="Beeman R.W."/>
            <person name="Brown S.J."/>
            <person name="Bucher G."/>
            <person name="Friedrich M."/>
            <person name="Grimmelikhuijzen C.J."/>
            <person name="Klingler M."/>
            <person name="Lorenzen M."/>
            <person name="Richards S."/>
            <person name="Roth S."/>
            <person name="Schroder R."/>
            <person name="Tautz D."/>
            <person name="Zdobnov E.M."/>
            <person name="Muzny D."/>
            <person name="Gibbs R.A."/>
            <person name="Weinstock G.M."/>
            <person name="Attaway T."/>
            <person name="Bell S."/>
            <person name="Buhay C.J."/>
            <person name="Chandrabose M.N."/>
            <person name="Chavez D."/>
            <person name="Clerk-Blankenburg K.P."/>
            <person name="Cree A."/>
            <person name="Dao M."/>
            <person name="Davis C."/>
            <person name="Chacko J."/>
            <person name="Dinh H."/>
            <person name="Dugan-Rocha S."/>
            <person name="Fowler G."/>
            <person name="Garner T.T."/>
            <person name="Garnes J."/>
            <person name="Gnirke A."/>
            <person name="Hawes A."/>
            <person name="Hernandez J."/>
            <person name="Hines S."/>
            <person name="Holder M."/>
            <person name="Hume J."/>
            <person name="Jhangiani S.N."/>
            <person name="Joshi V."/>
            <person name="Khan Z.M."/>
            <person name="Jackson L."/>
            <person name="Kovar C."/>
            <person name="Kowis A."/>
            <person name="Lee S."/>
            <person name="Lewis L.R."/>
            <person name="Margolis J."/>
            <person name="Morgan M."/>
            <person name="Nazareth L.V."/>
            <person name="Nguyen N."/>
            <person name="Okwuonu G."/>
            <person name="Parker D."/>
            <person name="Richards S."/>
            <person name="Ruiz S.J."/>
            <person name="Santibanez J."/>
            <person name="Savard J."/>
            <person name="Scherer S.E."/>
            <person name="Schneider B."/>
            <person name="Sodergren E."/>
            <person name="Tautz D."/>
            <person name="Vattahil S."/>
            <person name="Villasana D."/>
            <person name="White C.S."/>
            <person name="Wright R."/>
            <person name="Park Y."/>
            <person name="Beeman R.W."/>
            <person name="Lord J."/>
            <person name="Oppert B."/>
            <person name="Lorenzen M."/>
            <person name="Brown S."/>
            <person name="Wang L."/>
            <person name="Savard J."/>
            <person name="Tautz D."/>
            <person name="Richards S."/>
            <person name="Weinstock G."/>
            <person name="Gibbs R.A."/>
            <person name="Liu Y."/>
            <person name="Worley K."/>
            <person name="Weinstock G."/>
            <person name="Elsik C.G."/>
            <person name="Reese J.T."/>
            <person name="Elhaik E."/>
            <person name="Landan G."/>
            <person name="Graur D."/>
            <person name="Arensburger P."/>
            <person name="Atkinson P."/>
            <person name="Beeman R.W."/>
            <person name="Beidler J."/>
            <person name="Brown S.J."/>
            <person name="Demuth J.P."/>
            <person name="Drury D.W."/>
            <person name="Du Y.Z."/>
            <person name="Fujiwara H."/>
            <person name="Lorenzen M."/>
            <person name="Maselli V."/>
            <person name="Osanai M."/>
            <person name="Park Y."/>
            <person name="Robertson H.M."/>
            <person name="Tu Z."/>
            <person name="Wang J.J."/>
            <person name="Wang S."/>
            <person name="Richards S."/>
            <person name="Song H."/>
            <person name="Zhang L."/>
            <person name="Sodergren E."/>
            <person name="Werner D."/>
            <person name="Stanke M."/>
            <person name="Morgenstern B."/>
            <person name="Solovyev V."/>
            <person name="Kosarev P."/>
            <person name="Brown G."/>
            <person name="Chen H.C."/>
            <person name="Ermolaeva O."/>
            <person name="Hlavina W."/>
            <person name="Kapustin Y."/>
            <person name="Kiryutin B."/>
            <person name="Kitts P."/>
            <person name="Maglott D."/>
            <person name="Pruitt K."/>
            <person name="Sapojnikov V."/>
            <person name="Souvorov A."/>
            <person name="Mackey A.J."/>
            <person name="Waterhouse R.M."/>
            <person name="Wyder S."/>
            <person name="Zdobnov E.M."/>
            <person name="Zdobnov E.M."/>
            <person name="Wyder S."/>
            <person name="Kriventseva E.V."/>
            <person name="Kadowaki T."/>
            <person name="Bork P."/>
            <person name="Aranda M."/>
            <person name="Bao R."/>
            <person name="Beermann A."/>
            <person name="Berns N."/>
            <person name="Bolognesi R."/>
            <person name="Bonneton F."/>
            <person name="Bopp D."/>
            <person name="Brown S.J."/>
            <person name="Bucher G."/>
            <person name="Butts T."/>
            <person name="Chaumot A."/>
            <person name="Denell R.E."/>
            <person name="Ferrier D.E."/>
            <person name="Friedrich M."/>
            <person name="Gordon C.M."/>
            <person name="Jindra M."/>
            <person name="Klingler M."/>
            <person name="Lan Q."/>
            <person name="Lattorff H.M."/>
            <person name="Laudet V."/>
            <person name="von Levetsow C."/>
            <person name="Liu Z."/>
            <person name="Lutz R."/>
            <person name="Lynch J.A."/>
            <person name="da Fonseca R.N."/>
            <person name="Posnien N."/>
            <person name="Reuter R."/>
            <person name="Roth S."/>
            <person name="Savard J."/>
            <person name="Schinko J.B."/>
            <person name="Schmitt C."/>
            <person name="Schoppmeier M."/>
            <person name="Schroder R."/>
            <person name="Shippy T.D."/>
            <person name="Simonnet F."/>
            <person name="Marques-Souza H."/>
            <person name="Tautz D."/>
            <person name="Tomoyasu Y."/>
            <person name="Trauner J."/>
            <person name="Van der Zee M."/>
            <person name="Vervoort M."/>
            <person name="Wittkopp N."/>
            <person name="Wimmer E.A."/>
            <person name="Yang X."/>
            <person name="Jones A.K."/>
            <person name="Sattelle D.B."/>
            <person name="Ebert P.R."/>
            <person name="Nelson D."/>
            <person name="Scott J.G."/>
            <person name="Beeman R.W."/>
            <person name="Muthukrishnan S."/>
            <person name="Kramer K.J."/>
            <person name="Arakane Y."/>
            <person name="Beeman R.W."/>
            <person name="Zhu Q."/>
            <person name="Hogenkamp D."/>
            <person name="Dixit R."/>
            <person name="Oppert B."/>
            <person name="Jiang H."/>
            <person name="Zou Z."/>
            <person name="Marshall J."/>
            <person name="Elpidina E."/>
            <person name="Vinokurov K."/>
            <person name="Oppert C."/>
            <person name="Zou Z."/>
            <person name="Evans J."/>
            <person name="Lu Z."/>
            <person name="Zhao P."/>
            <person name="Sumathipala N."/>
            <person name="Altincicek B."/>
            <person name="Vilcinskas A."/>
            <person name="Williams M."/>
            <person name="Hultmark D."/>
            <person name="Hetru C."/>
            <person name="Jiang H."/>
            <person name="Grimmelikhuijzen C.J."/>
            <person name="Hauser F."/>
            <person name="Cazzamali G."/>
            <person name="Williamson M."/>
            <person name="Park Y."/>
            <person name="Li B."/>
            <person name="Tanaka Y."/>
            <person name="Predel R."/>
            <person name="Neupert S."/>
            <person name="Schachtner J."/>
            <person name="Verleyen P."/>
            <person name="Raible F."/>
            <person name="Bork P."/>
            <person name="Friedrich M."/>
            <person name="Walden K.K."/>
            <person name="Robertson H.M."/>
            <person name="Angeli S."/>
            <person name="Foret S."/>
            <person name="Bucher G."/>
            <person name="Schuetz S."/>
            <person name="Maleszka R."/>
            <person name="Wimmer E.A."/>
            <person name="Beeman R.W."/>
            <person name="Lorenzen M."/>
            <person name="Tomoyasu Y."/>
            <person name="Miller S.C."/>
            <person name="Grossmann D."/>
            <person name="Bucher G."/>
        </authorList>
    </citation>
    <scope>NUCLEOTIDE SEQUENCE [LARGE SCALE GENOMIC DNA]</scope>
    <source>
        <strain evidence="5 6">Georgia GA2</strain>
    </source>
</reference>
<evidence type="ECO:0000313" key="6">
    <source>
        <dbReference type="Proteomes" id="UP000007266"/>
    </source>
</evidence>
<dbReference type="InterPro" id="IPR001611">
    <property type="entry name" value="Leu-rich_rpt"/>
</dbReference>
<dbReference type="AlphaFoldDB" id="D7GXJ8"/>
<dbReference type="InterPro" id="IPR003591">
    <property type="entry name" value="Leu-rich_rpt_typical-subtyp"/>
</dbReference>
<evidence type="ECO:0000256" key="4">
    <source>
        <dbReference type="SAM" id="SignalP"/>
    </source>
</evidence>
<dbReference type="Gene3D" id="3.80.10.10">
    <property type="entry name" value="Ribonuclease Inhibitor"/>
    <property type="match status" value="2"/>
</dbReference>
<dbReference type="PANTHER" id="PTHR31450:SF3">
    <property type="entry name" value="TYPE III ENDOSOME MEMBRANE PROTEIN TEMP"/>
    <property type="match status" value="1"/>
</dbReference>
<reference evidence="5 6" key="2">
    <citation type="journal article" date="2010" name="Nucleic Acids Res.">
        <title>BeetleBase in 2010: revisions to provide comprehensive genomic information for Tribolium castaneum.</title>
        <authorList>
            <person name="Kim H.S."/>
            <person name="Murphy T."/>
            <person name="Xia J."/>
            <person name="Caragea D."/>
            <person name="Park Y."/>
            <person name="Beeman R.W."/>
            <person name="Lorenzen M.D."/>
            <person name="Butcher S."/>
            <person name="Manak J.R."/>
            <person name="Brown S.J."/>
        </authorList>
    </citation>
    <scope>NUCLEOTIDE SEQUENCE [LARGE SCALE GENOMIC DNA]</scope>
    <source>
        <strain evidence="5 6">Georgia GA2</strain>
    </source>
</reference>
<protein>
    <submittedName>
        <fullName evidence="5">Chaoptin-like Protein</fullName>
    </submittedName>
</protein>
<evidence type="ECO:0000256" key="3">
    <source>
        <dbReference type="SAM" id="Phobius"/>
    </source>
</evidence>
<dbReference type="HOGENOM" id="CLU_491212_0_0_1"/>
<dbReference type="PROSITE" id="PS51450">
    <property type="entry name" value="LRR"/>
    <property type="match status" value="3"/>
</dbReference>
<dbReference type="EMBL" id="KQ971622">
    <property type="protein sequence ID" value="EFA13412.2"/>
    <property type="molecule type" value="Genomic_DNA"/>
</dbReference>
<organism evidence="5 6">
    <name type="scientific">Tribolium castaneum</name>
    <name type="common">Red flour beetle</name>
    <dbReference type="NCBI Taxonomy" id="7070"/>
    <lineage>
        <taxon>Eukaryota</taxon>
        <taxon>Metazoa</taxon>
        <taxon>Ecdysozoa</taxon>
        <taxon>Arthropoda</taxon>
        <taxon>Hexapoda</taxon>
        <taxon>Insecta</taxon>
        <taxon>Pterygota</taxon>
        <taxon>Neoptera</taxon>
        <taxon>Endopterygota</taxon>
        <taxon>Coleoptera</taxon>
        <taxon>Polyphaga</taxon>
        <taxon>Cucujiformia</taxon>
        <taxon>Tenebrionidae</taxon>
        <taxon>Tenebrionidae incertae sedis</taxon>
        <taxon>Tribolium</taxon>
    </lineage>
</organism>
<keyword evidence="3" id="KW-0472">Membrane</keyword>
<keyword evidence="6" id="KW-1185">Reference proteome</keyword>
<keyword evidence="3" id="KW-0812">Transmembrane</keyword>
<proteinExistence type="predicted"/>
<dbReference type="STRING" id="7070.D7GXJ8"/>
<feature type="chain" id="PRO_5007310958" evidence="4">
    <location>
        <begin position="30"/>
        <end position="432"/>
    </location>
</feature>
<keyword evidence="1" id="KW-0433">Leucine-rich repeat</keyword>
<sequence length="432" mass="49291">VSKPPTLKLKMRCLFSIILVLLLSHEGTTLECAIPPEPRVRFFDSIIHYEGNRIPFSVLRAGWQGSDVQFTFTTINKLTKNIFVTYDSQAIISLKLSGKQIKEVEDGAFVTLVCLQELLLDRNNITKLAKNIFTDLERLEKLDLSNNRIEVIDDFVFSQLASLKILNLGNNRIEKLQNLAFANLTKLEYLNLERNEIGKIAPDLFLPLTSLSNLTLAWNMLNVEPEKWHGLAHLHFLDLAANNLDHFDPSYNFTFRNLRGLNLSLNSLSQLNVFEIKRHLPRLELIDLNGNAWFCDDLERIVRELNDSRIKAAPGNHTRGVRGIACSEVPGYSTRGTTLIVTTSVKTPTWVKKDELERYVERKIANNSEKIESSIATLRSFVVFVFALVCLFILFEILVRLDCCRSVIGRLRGGNELYVDNNDVENFRLLGR</sequence>
<keyword evidence="4" id="KW-0732">Signal</keyword>
<name>D7GXJ8_TRICA</name>
<feature type="signal peptide" evidence="4">
    <location>
        <begin position="1"/>
        <end position="29"/>
    </location>
</feature>
<dbReference type="Pfam" id="PF13855">
    <property type="entry name" value="LRR_8"/>
    <property type="match status" value="1"/>
</dbReference>
<keyword evidence="2" id="KW-0677">Repeat</keyword>
<evidence type="ECO:0000256" key="2">
    <source>
        <dbReference type="ARBA" id="ARBA00022737"/>
    </source>
</evidence>
<feature type="transmembrane region" description="Helical" evidence="3">
    <location>
        <begin position="381"/>
        <end position="401"/>
    </location>
</feature>
<evidence type="ECO:0000256" key="1">
    <source>
        <dbReference type="ARBA" id="ARBA00022614"/>
    </source>
</evidence>
<evidence type="ECO:0000313" key="5">
    <source>
        <dbReference type="EMBL" id="EFA13412.2"/>
    </source>
</evidence>
<dbReference type="PANTHER" id="PTHR31450">
    <property type="entry name" value="LEUCINE-RICH REPEAT-CONTAINING PROTEIN 19 LRRC19 FAMILY MEMBER"/>
    <property type="match status" value="1"/>
</dbReference>
<dbReference type="InterPro" id="IPR032675">
    <property type="entry name" value="LRR_dom_sf"/>
</dbReference>
<dbReference type="eggNOG" id="KOG0619">
    <property type="taxonomic scope" value="Eukaryota"/>
</dbReference>